<dbReference type="InterPro" id="IPR003593">
    <property type="entry name" value="AAA+_ATPase"/>
</dbReference>
<keyword evidence="3" id="KW-0902">Two-component regulatory system</keyword>
<evidence type="ECO:0000259" key="8">
    <source>
        <dbReference type="PROSITE" id="PS50045"/>
    </source>
</evidence>
<evidence type="ECO:0000256" key="4">
    <source>
        <dbReference type="ARBA" id="ARBA00023015"/>
    </source>
</evidence>
<dbReference type="PANTHER" id="PTHR32071:SF77">
    <property type="entry name" value="TRANSCRIPTIONAL REGULATORY PROTEIN"/>
    <property type="match status" value="1"/>
</dbReference>
<dbReference type="CDD" id="cd00130">
    <property type="entry name" value="PAS"/>
    <property type="match status" value="1"/>
</dbReference>
<evidence type="ECO:0000256" key="3">
    <source>
        <dbReference type="ARBA" id="ARBA00023012"/>
    </source>
</evidence>
<proteinExistence type="predicted"/>
<dbReference type="AlphaFoldDB" id="A0A7W9ZEA5"/>
<dbReference type="EMBL" id="JACIIX010000001">
    <property type="protein sequence ID" value="MBB6208694.1"/>
    <property type="molecule type" value="Genomic_DNA"/>
</dbReference>
<dbReference type="InterPro" id="IPR002197">
    <property type="entry name" value="HTH_Fis"/>
</dbReference>
<evidence type="ECO:0000256" key="1">
    <source>
        <dbReference type="ARBA" id="ARBA00022741"/>
    </source>
</evidence>
<dbReference type="Gene3D" id="3.30.450.20">
    <property type="entry name" value="PAS domain"/>
    <property type="match status" value="1"/>
</dbReference>
<dbReference type="GO" id="GO:0043565">
    <property type="term" value="F:sequence-specific DNA binding"/>
    <property type="evidence" value="ECO:0007669"/>
    <property type="project" value="InterPro"/>
</dbReference>
<keyword evidence="5" id="KW-0238">DNA-binding</keyword>
<dbReference type="InterPro" id="IPR058031">
    <property type="entry name" value="AAA_lid_NorR"/>
</dbReference>
<dbReference type="RefSeq" id="WP_184259902.1">
    <property type="nucleotide sequence ID" value="NZ_JACIIX010000001.1"/>
</dbReference>
<dbReference type="SUPFAM" id="SSF55785">
    <property type="entry name" value="PYP-like sensor domain (PAS domain)"/>
    <property type="match status" value="1"/>
</dbReference>
<dbReference type="InterPro" id="IPR025943">
    <property type="entry name" value="Sigma_54_int_dom_ATP-bd_2"/>
</dbReference>
<keyword evidence="7" id="KW-0804">Transcription</keyword>
<feature type="domain" description="Sigma-54 factor interaction" evidence="8">
    <location>
        <begin position="336"/>
        <end position="562"/>
    </location>
</feature>
<dbReference type="GO" id="GO:0000160">
    <property type="term" value="P:phosphorelay signal transduction system"/>
    <property type="evidence" value="ECO:0007669"/>
    <property type="project" value="UniProtKB-KW"/>
</dbReference>
<organism evidence="9 10">
    <name type="scientific">Novispirillum itersonii</name>
    <name type="common">Aquaspirillum itersonii</name>
    <dbReference type="NCBI Taxonomy" id="189"/>
    <lineage>
        <taxon>Bacteria</taxon>
        <taxon>Pseudomonadati</taxon>
        <taxon>Pseudomonadota</taxon>
        <taxon>Alphaproteobacteria</taxon>
        <taxon>Rhodospirillales</taxon>
        <taxon>Novispirillaceae</taxon>
        <taxon>Novispirillum</taxon>
    </lineage>
</organism>
<accession>A0A7W9ZEA5</accession>
<dbReference type="Pfam" id="PF13188">
    <property type="entry name" value="PAS_8"/>
    <property type="match status" value="1"/>
</dbReference>
<dbReference type="Gene3D" id="3.40.50.300">
    <property type="entry name" value="P-loop containing nucleotide triphosphate hydrolases"/>
    <property type="match status" value="1"/>
</dbReference>
<dbReference type="InterPro" id="IPR002078">
    <property type="entry name" value="Sigma_54_int"/>
</dbReference>
<dbReference type="PROSITE" id="PS50045">
    <property type="entry name" value="SIGMA54_INTERACT_4"/>
    <property type="match status" value="1"/>
</dbReference>
<dbReference type="Pfam" id="PF25601">
    <property type="entry name" value="AAA_lid_14"/>
    <property type="match status" value="1"/>
</dbReference>
<dbReference type="PANTHER" id="PTHR32071">
    <property type="entry name" value="TRANSCRIPTIONAL REGULATORY PROTEIN"/>
    <property type="match status" value="1"/>
</dbReference>
<dbReference type="InterPro" id="IPR000014">
    <property type="entry name" value="PAS"/>
</dbReference>
<dbReference type="Gene3D" id="1.10.8.60">
    <property type="match status" value="1"/>
</dbReference>
<reference evidence="9 10" key="1">
    <citation type="submission" date="2020-08" db="EMBL/GenBank/DDBJ databases">
        <title>Genomic Encyclopedia of Type Strains, Phase IV (KMG-IV): sequencing the most valuable type-strain genomes for metagenomic binning, comparative biology and taxonomic classification.</title>
        <authorList>
            <person name="Goeker M."/>
        </authorList>
    </citation>
    <scope>NUCLEOTIDE SEQUENCE [LARGE SCALE GENOMIC DNA]</scope>
    <source>
        <strain evidence="9 10">DSM 11590</strain>
    </source>
</reference>
<dbReference type="PRINTS" id="PR01590">
    <property type="entry name" value="HTHFIS"/>
</dbReference>
<dbReference type="Proteomes" id="UP000544872">
    <property type="component" value="Unassembled WGS sequence"/>
</dbReference>
<dbReference type="GO" id="GO:0005524">
    <property type="term" value="F:ATP binding"/>
    <property type="evidence" value="ECO:0007669"/>
    <property type="project" value="UniProtKB-KW"/>
</dbReference>
<dbReference type="CDD" id="cd00009">
    <property type="entry name" value="AAA"/>
    <property type="match status" value="1"/>
</dbReference>
<dbReference type="InterPro" id="IPR027417">
    <property type="entry name" value="P-loop_NTPase"/>
</dbReference>
<keyword evidence="2" id="KW-0067">ATP-binding</keyword>
<evidence type="ECO:0000313" key="10">
    <source>
        <dbReference type="Proteomes" id="UP000544872"/>
    </source>
</evidence>
<dbReference type="PROSITE" id="PS00676">
    <property type="entry name" value="SIGMA54_INTERACT_2"/>
    <property type="match status" value="1"/>
</dbReference>
<dbReference type="Gene3D" id="3.30.450.40">
    <property type="match status" value="1"/>
</dbReference>
<dbReference type="GO" id="GO:0006355">
    <property type="term" value="P:regulation of DNA-templated transcription"/>
    <property type="evidence" value="ECO:0007669"/>
    <property type="project" value="InterPro"/>
</dbReference>
<dbReference type="SUPFAM" id="SSF46689">
    <property type="entry name" value="Homeodomain-like"/>
    <property type="match status" value="1"/>
</dbReference>
<dbReference type="InterPro" id="IPR035965">
    <property type="entry name" value="PAS-like_dom_sf"/>
</dbReference>
<keyword evidence="6" id="KW-0010">Activator</keyword>
<dbReference type="InterPro" id="IPR009057">
    <property type="entry name" value="Homeodomain-like_sf"/>
</dbReference>
<gene>
    <name evidence="9" type="ORF">FHS48_000075</name>
</gene>
<protein>
    <submittedName>
        <fullName evidence="9">Transcriptional regulator of acetoin/glycerol metabolism</fullName>
    </submittedName>
</protein>
<dbReference type="Pfam" id="PF01590">
    <property type="entry name" value="GAF"/>
    <property type="match status" value="1"/>
</dbReference>
<name>A0A7W9ZEA5_NOVIT</name>
<dbReference type="FunFam" id="3.40.50.300:FF:000006">
    <property type="entry name" value="DNA-binding transcriptional regulator NtrC"/>
    <property type="match status" value="1"/>
</dbReference>
<dbReference type="InterPro" id="IPR029016">
    <property type="entry name" value="GAF-like_dom_sf"/>
</dbReference>
<dbReference type="InterPro" id="IPR003018">
    <property type="entry name" value="GAF"/>
</dbReference>
<dbReference type="SMART" id="SM00382">
    <property type="entry name" value="AAA"/>
    <property type="match status" value="1"/>
</dbReference>
<evidence type="ECO:0000256" key="7">
    <source>
        <dbReference type="ARBA" id="ARBA00023163"/>
    </source>
</evidence>
<keyword evidence="1" id="KW-0547">Nucleotide-binding</keyword>
<keyword evidence="10" id="KW-1185">Reference proteome</keyword>
<dbReference type="Pfam" id="PF00158">
    <property type="entry name" value="Sigma54_activat"/>
    <property type="match status" value="1"/>
</dbReference>
<keyword evidence="4" id="KW-0805">Transcription regulation</keyword>
<dbReference type="InterPro" id="IPR025662">
    <property type="entry name" value="Sigma_54_int_dom_ATP-bd_1"/>
</dbReference>
<dbReference type="Pfam" id="PF02954">
    <property type="entry name" value="HTH_8"/>
    <property type="match status" value="1"/>
</dbReference>
<evidence type="ECO:0000313" key="9">
    <source>
        <dbReference type="EMBL" id="MBB6208694.1"/>
    </source>
</evidence>
<dbReference type="Gene3D" id="1.10.10.60">
    <property type="entry name" value="Homeodomain-like"/>
    <property type="match status" value="1"/>
</dbReference>
<sequence>MDLAKGVPPGQALRQARACLERGQVLPSGLIHPLVERSWRRSQGAGLAPWRAAQAPHLAAPLLREAQDRRRDLVMRARPVMEYLHAQTRGSGSMVILADERGLLLETLGDADFLSRAERVALLPGASWHENHRGTNAIGTALAESAAVSVHGGEHFLDQNSFLTCTAAPVVAPDGHLLGVLDISGHHRSRHPHTAGLVSAAAHMIENRLFEARHGTALRLHLHPQPDGIGTLAEGLLAVDGDGRICGVNRAALALLGLTHARLGERLEAVLETSAGRLADLLRQGGDPVAVRTVGGQALFLRAEGLAPTPAPVTAGTRLRSVPLPRPSAADALAALDSGDPQMAQAIDRARKVAGKDIALLVMGESGAGKEVFARAVHDSSPRAKAPFVAVNCAALPEHLIEAELFGYAPGAFTGARREGAPGRIRQAQGGTLFLDEIGDMPAGLQTRLLRVLQDRQVVPLGGGKPVAVDFALIAATHQPLKQAVADGQFRADLYYRLNGLTLTLPPLRSRSDRLALAGRVLDGLAPGSGITLSDPVAAAFDRYGWPGNLRQMANVLRTAVALLDPGDTRIHWHHLPDDVAEEMRSPDPTHSPQDGDLRSLSLELMERTVTACGGNMSRAAQRLGISRNTLYRRLRG</sequence>
<evidence type="ECO:0000256" key="6">
    <source>
        <dbReference type="ARBA" id="ARBA00023159"/>
    </source>
</evidence>
<dbReference type="SUPFAM" id="SSF55781">
    <property type="entry name" value="GAF domain-like"/>
    <property type="match status" value="1"/>
</dbReference>
<dbReference type="PROSITE" id="PS00675">
    <property type="entry name" value="SIGMA54_INTERACT_1"/>
    <property type="match status" value="1"/>
</dbReference>
<evidence type="ECO:0000256" key="2">
    <source>
        <dbReference type="ARBA" id="ARBA00022840"/>
    </source>
</evidence>
<comment type="caution">
    <text evidence="9">The sequence shown here is derived from an EMBL/GenBank/DDBJ whole genome shotgun (WGS) entry which is preliminary data.</text>
</comment>
<evidence type="ECO:0000256" key="5">
    <source>
        <dbReference type="ARBA" id="ARBA00023125"/>
    </source>
</evidence>
<dbReference type="SUPFAM" id="SSF52540">
    <property type="entry name" value="P-loop containing nucleoside triphosphate hydrolases"/>
    <property type="match status" value="1"/>
</dbReference>